<reference evidence="1 2" key="1">
    <citation type="journal article" date="2018" name="Mol. Ecol.">
        <title>The obligate alkalophilic soda-lake fungus Sodiomyces alkalinus has shifted to a protein diet.</title>
        <authorList>
            <person name="Grum-Grzhimaylo A.A."/>
            <person name="Falkoski D.L."/>
            <person name="van den Heuvel J."/>
            <person name="Valero-Jimenez C.A."/>
            <person name="Min B."/>
            <person name="Choi I.G."/>
            <person name="Lipzen A."/>
            <person name="Daum C.G."/>
            <person name="Aanen D.K."/>
            <person name="Tsang A."/>
            <person name="Henrissat B."/>
            <person name="Bilanenko E.N."/>
            <person name="de Vries R.P."/>
            <person name="van Kan J.A.L."/>
            <person name="Grigoriev I.V."/>
            <person name="Debets A.J.M."/>
        </authorList>
    </citation>
    <scope>NUCLEOTIDE SEQUENCE [LARGE SCALE GENOMIC DNA]</scope>
    <source>
        <strain evidence="1 2">F11</strain>
    </source>
</reference>
<dbReference type="AlphaFoldDB" id="A0A3N2PWE5"/>
<keyword evidence="2" id="KW-1185">Reference proteome</keyword>
<accession>A0A3N2PWE5</accession>
<evidence type="ECO:0000313" key="2">
    <source>
        <dbReference type="Proteomes" id="UP000272025"/>
    </source>
</evidence>
<name>A0A3N2PWE5_SODAK</name>
<dbReference type="EMBL" id="ML119055">
    <property type="protein sequence ID" value="ROT38833.1"/>
    <property type="molecule type" value="Genomic_DNA"/>
</dbReference>
<organism evidence="1 2">
    <name type="scientific">Sodiomyces alkalinus (strain CBS 110278 / VKM F-3762 / F11)</name>
    <name type="common">Alkaliphilic filamentous fungus</name>
    <dbReference type="NCBI Taxonomy" id="1314773"/>
    <lineage>
        <taxon>Eukaryota</taxon>
        <taxon>Fungi</taxon>
        <taxon>Dikarya</taxon>
        <taxon>Ascomycota</taxon>
        <taxon>Pezizomycotina</taxon>
        <taxon>Sordariomycetes</taxon>
        <taxon>Hypocreomycetidae</taxon>
        <taxon>Glomerellales</taxon>
        <taxon>Plectosphaerellaceae</taxon>
        <taxon>Sodiomyces</taxon>
    </lineage>
</organism>
<proteinExistence type="predicted"/>
<protein>
    <submittedName>
        <fullName evidence="1">Uncharacterized protein</fullName>
    </submittedName>
</protein>
<gene>
    <name evidence="1" type="ORF">SODALDRAFT_359956</name>
</gene>
<dbReference type="GeneID" id="39582702"/>
<sequence length="103" mass="12104">MHLWDHRCKPTQARTTLPIRDVCRHIYFPCHDSSTTGMKLRTPYFVRGSRQDSLKTHGSLNELFWEVDNPLDIFHVCRNRVASQHHKFPSSYALQTPLTLLNE</sequence>
<dbReference type="RefSeq" id="XP_028466639.1">
    <property type="nucleotide sequence ID" value="XM_028614224.1"/>
</dbReference>
<dbReference type="Proteomes" id="UP000272025">
    <property type="component" value="Unassembled WGS sequence"/>
</dbReference>
<evidence type="ECO:0000313" key="1">
    <source>
        <dbReference type="EMBL" id="ROT38833.1"/>
    </source>
</evidence>